<dbReference type="InterPro" id="IPR050879">
    <property type="entry name" value="Acyltransferase_3"/>
</dbReference>
<dbReference type="EMBL" id="JAUSVK010000001">
    <property type="protein sequence ID" value="MDQ0391126.1"/>
    <property type="molecule type" value="Genomic_DNA"/>
</dbReference>
<gene>
    <name evidence="3" type="ORF">J3R73_000918</name>
</gene>
<feature type="transmembrane region" description="Helical" evidence="1">
    <location>
        <begin position="192"/>
        <end position="208"/>
    </location>
</feature>
<name>A0ABU0F9L9_9HYPH</name>
<evidence type="ECO:0000313" key="4">
    <source>
        <dbReference type="Proteomes" id="UP001237448"/>
    </source>
</evidence>
<evidence type="ECO:0000313" key="3">
    <source>
        <dbReference type="EMBL" id="MDQ0391126.1"/>
    </source>
</evidence>
<feature type="transmembrane region" description="Helical" evidence="1">
    <location>
        <begin position="276"/>
        <end position="300"/>
    </location>
</feature>
<dbReference type="InterPro" id="IPR002656">
    <property type="entry name" value="Acyl_transf_3_dom"/>
</dbReference>
<feature type="domain" description="Acyltransferase 3" evidence="2">
    <location>
        <begin position="7"/>
        <end position="289"/>
    </location>
</feature>
<feature type="transmembrane region" description="Helical" evidence="1">
    <location>
        <begin position="70"/>
        <end position="89"/>
    </location>
</feature>
<evidence type="ECO:0000259" key="2">
    <source>
        <dbReference type="Pfam" id="PF01757"/>
    </source>
</evidence>
<keyword evidence="1" id="KW-0812">Transmembrane</keyword>
<sequence length="327" mass="35876">MKKGKIDAIQALRGVAALMVVARHSWESFNIGGAGVDLFFVISGFTMVYASKPMFGSGRSIFPFIERRLIRIYPVYWAATALIILLLGLPDMPNLIGSILLIPLADRPIINPGWTLIYEVFFYAIFAAMLCLPMRQAAAAVIGALLLVTVVGPYVPFISAYADPIVLDFAAGVLLGVAYCEGARLTRLPANYLLLAGILMVGLIALLGEFNGQIWLRLIAWCLPATLIFVALVFGPERKILKTFVLQGLGEASYSIYVFHWVVYRGFLSAPHHRPATFITSIFLGLGFFFAFERPVLAFLRTRFARLQPYPQASQAPATAIAPAVID</sequence>
<feature type="transmembrane region" description="Helical" evidence="1">
    <location>
        <begin position="109"/>
        <end position="130"/>
    </location>
</feature>
<keyword evidence="1" id="KW-0472">Membrane</keyword>
<feature type="transmembrane region" description="Helical" evidence="1">
    <location>
        <begin position="29"/>
        <end position="50"/>
    </location>
</feature>
<accession>A0ABU0F9L9</accession>
<organism evidence="3 4">
    <name type="scientific">Labrys monachus</name>
    <dbReference type="NCBI Taxonomy" id="217067"/>
    <lineage>
        <taxon>Bacteria</taxon>
        <taxon>Pseudomonadati</taxon>
        <taxon>Pseudomonadota</taxon>
        <taxon>Alphaproteobacteria</taxon>
        <taxon>Hyphomicrobiales</taxon>
        <taxon>Xanthobacteraceae</taxon>
        <taxon>Labrys</taxon>
    </lineage>
</organism>
<dbReference type="Pfam" id="PF01757">
    <property type="entry name" value="Acyl_transf_3"/>
    <property type="match status" value="1"/>
</dbReference>
<dbReference type="PANTHER" id="PTHR23028">
    <property type="entry name" value="ACETYLTRANSFERASE"/>
    <property type="match status" value="1"/>
</dbReference>
<feature type="transmembrane region" description="Helical" evidence="1">
    <location>
        <begin position="244"/>
        <end position="264"/>
    </location>
</feature>
<feature type="transmembrane region" description="Helical" evidence="1">
    <location>
        <begin position="161"/>
        <end position="180"/>
    </location>
</feature>
<protein>
    <submittedName>
        <fullName evidence="3">Exopolysaccharide production protein ExoZ</fullName>
    </submittedName>
</protein>
<keyword evidence="1" id="KW-1133">Transmembrane helix</keyword>
<evidence type="ECO:0000256" key="1">
    <source>
        <dbReference type="SAM" id="Phobius"/>
    </source>
</evidence>
<feature type="transmembrane region" description="Helical" evidence="1">
    <location>
        <begin position="214"/>
        <end position="235"/>
    </location>
</feature>
<dbReference type="Proteomes" id="UP001237448">
    <property type="component" value="Unassembled WGS sequence"/>
</dbReference>
<dbReference type="RefSeq" id="WP_307422963.1">
    <property type="nucleotide sequence ID" value="NZ_JAUSVK010000001.1"/>
</dbReference>
<comment type="caution">
    <text evidence="3">The sequence shown here is derived from an EMBL/GenBank/DDBJ whole genome shotgun (WGS) entry which is preliminary data.</text>
</comment>
<proteinExistence type="predicted"/>
<keyword evidence="4" id="KW-1185">Reference proteome</keyword>
<reference evidence="3 4" key="1">
    <citation type="submission" date="2023-07" db="EMBL/GenBank/DDBJ databases">
        <title>Genomic Encyclopedia of Type Strains, Phase IV (KMG-IV): sequencing the most valuable type-strain genomes for metagenomic binning, comparative biology and taxonomic classification.</title>
        <authorList>
            <person name="Goeker M."/>
        </authorList>
    </citation>
    <scope>NUCLEOTIDE SEQUENCE [LARGE SCALE GENOMIC DNA]</scope>
    <source>
        <strain evidence="3 4">DSM 5896</strain>
    </source>
</reference>
<dbReference type="PANTHER" id="PTHR23028:SF131">
    <property type="entry name" value="BLR2367 PROTEIN"/>
    <property type="match status" value="1"/>
</dbReference>
<feature type="transmembrane region" description="Helical" evidence="1">
    <location>
        <begin position="137"/>
        <end position="155"/>
    </location>
</feature>